<dbReference type="Proteomes" id="UP000187012">
    <property type="component" value="Unassembled WGS sequence"/>
</dbReference>
<evidence type="ECO:0000313" key="2">
    <source>
        <dbReference type="EMBL" id="SIT37148.1"/>
    </source>
</evidence>
<protein>
    <submittedName>
        <fullName evidence="2">Uncharacterized protein</fullName>
    </submittedName>
</protein>
<name>A0A1N7RPW4_9BURK</name>
<sequence>MTPEPRNHMDMRIMLLSPPSPFDKLSRRPQRACPDQSGQAQAPQTYHNRDGVNASTTSPE</sequence>
<accession>A0A1N7RPW4</accession>
<gene>
    <name evidence="2" type="ORF">BN2475_100142</name>
</gene>
<evidence type="ECO:0000313" key="3">
    <source>
        <dbReference type="Proteomes" id="UP000187012"/>
    </source>
</evidence>
<proteinExistence type="predicted"/>
<reference evidence="2 3" key="1">
    <citation type="submission" date="2016-12" db="EMBL/GenBank/DDBJ databases">
        <authorList>
            <person name="Song W.-J."/>
            <person name="Kurnit D.M."/>
        </authorList>
    </citation>
    <scope>NUCLEOTIDE SEQUENCE [LARGE SCALE GENOMIC DNA]</scope>
    <source>
        <strain evidence="2 3">STM7296</strain>
    </source>
</reference>
<dbReference type="AlphaFoldDB" id="A0A1N7RPW4"/>
<evidence type="ECO:0000256" key="1">
    <source>
        <dbReference type="SAM" id="MobiDB-lite"/>
    </source>
</evidence>
<dbReference type="EMBL" id="CYGX02000010">
    <property type="protein sequence ID" value="SIT37148.1"/>
    <property type="molecule type" value="Genomic_DNA"/>
</dbReference>
<feature type="compositionally biased region" description="Basic and acidic residues" evidence="1">
    <location>
        <begin position="1"/>
        <end position="11"/>
    </location>
</feature>
<organism evidence="2 3">
    <name type="scientific">Paraburkholderia ribeironis</name>
    <dbReference type="NCBI Taxonomy" id="1247936"/>
    <lineage>
        <taxon>Bacteria</taxon>
        <taxon>Pseudomonadati</taxon>
        <taxon>Pseudomonadota</taxon>
        <taxon>Betaproteobacteria</taxon>
        <taxon>Burkholderiales</taxon>
        <taxon>Burkholderiaceae</taxon>
        <taxon>Paraburkholderia</taxon>
    </lineage>
</organism>
<feature type="compositionally biased region" description="Polar residues" evidence="1">
    <location>
        <begin position="36"/>
        <end position="46"/>
    </location>
</feature>
<dbReference type="STRING" id="1247936.BN2475_100142"/>
<feature type="region of interest" description="Disordered" evidence="1">
    <location>
        <begin position="1"/>
        <end position="60"/>
    </location>
</feature>
<keyword evidence="3" id="KW-1185">Reference proteome</keyword>